<evidence type="ECO:0000313" key="8">
    <source>
        <dbReference type="Proteomes" id="UP000598971"/>
    </source>
</evidence>
<evidence type="ECO:0000256" key="3">
    <source>
        <dbReference type="ARBA" id="ARBA00022692"/>
    </source>
</evidence>
<dbReference type="Pfam" id="PF13440">
    <property type="entry name" value="Polysacc_synt_3"/>
    <property type="match status" value="1"/>
</dbReference>
<name>A0A8J8JUG4_9BACT</name>
<evidence type="ECO:0000256" key="5">
    <source>
        <dbReference type="ARBA" id="ARBA00023136"/>
    </source>
</evidence>
<dbReference type="GO" id="GO:0005886">
    <property type="term" value="C:plasma membrane"/>
    <property type="evidence" value="ECO:0007669"/>
    <property type="project" value="UniProtKB-SubCell"/>
</dbReference>
<comment type="caution">
    <text evidence="7">The sequence shown here is derived from an EMBL/GenBank/DDBJ whole genome shotgun (WGS) entry which is preliminary data.</text>
</comment>
<comment type="subcellular location">
    <subcellularLocation>
        <location evidence="1">Cell membrane</location>
        <topology evidence="1">Multi-pass membrane protein</topology>
    </subcellularLocation>
</comment>
<feature type="transmembrane region" description="Helical" evidence="6">
    <location>
        <begin position="124"/>
        <end position="147"/>
    </location>
</feature>
<evidence type="ECO:0000256" key="4">
    <source>
        <dbReference type="ARBA" id="ARBA00022989"/>
    </source>
</evidence>
<organism evidence="7 8">
    <name type="scientific">Limnovirga soli</name>
    <dbReference type="NCBI Taxonomy" id="2656915"/>
    <lineage>
        <taxon>Bacteria</taxon>
        <taxon>Pseudomonadati</taxon>
        <taxon>Bacteroidota</taxon>
        <taxon>Chitinophagia</taxon>
        <taxon>Chitinophagales</taxon>
        <taxon>Chitinophagaceae</taxon>
        <taxon>Limnovirga</taxon>
    </lineage>
</organism>
<proteinExistence type="predicted"/>
<feature type="transmembrane region" description="Helical" evidence="6">
    <location>
        <begin position="460"/>
        <end position="480"/>
    </location>
</feature>
<keyword evidence="4 6" id="KW-1133">Transmembrane helix</keyword>
<feature type="transmembrane region" description="Helical" evidence="6">
    <location>
        <begin position="305"/>
        <end position="331"/>
    </location>
</feature>
<feature type="transmembrane region" description="Helical" evidence="6">
    <location>
        <begin position="42"/>
        <end position="75"/>
    </location>
</feature>
<accession>A0A8J8JUG4</accession>
<dbReference type="InterPro" id="IPR050833">
    <property type="entry name" value="Poly_Biosynth_Transport"/>
</dbReference>
<evidence type="ECO:0000256" key="1">
    <source>
        <dbReference type="ARBA" id="ARBA00004651"/>
    </source>
</evidence>
<evidence type="ECO:0000256" key="2">
    <source>
        <dbReference type="ARBA" id="ARBA00022475"/>
    </source>
</evidence>
<feature type="transmembrane region" description="Helical" evidence="6">
    <location>
        <begin position="7"/>
        <end position="30"/>
    </location>
</feature>
<dbReference type="PANTHER" id="PTHR30250:SF11">
    <property type="entry name" value="O-ANTIGEN TRANSPORTER-RELATED"/>
    <property type="match status" value="1"/>
</dbReference>
<evidence type="ECO:0000256" key="6">
    <source>
        <dbReference type="SAM" id="Phobius"/>
    </source>
</evidence>
<dbReference type="PANTHER" id="PTHR30250">
    <property type="entry name" value="PST FAMILY PREDICTED COLANIC ACID TRANSPORTER"/>
    <property type="match status" value="1"/>
</dbReference>
<feature type="transmembrane region" description="Helical" evidence="6">
    <location>
        <begin position="185"/>
        <end position="204"/>
    </location>
</feature>
<dbReference type="AlphaFoldDB" id="A0A8J8JUG4"/>
<gene>
    <name evidence="7" type="ORF">GD597_08625</name>
</gene>
<feature type="transmembrane region" description="Helical" evidence="6">
    <location>
        <begin position="368"/>
        <end position="389"/>
    </location>
</feature>
<feature type="transmembrane region" description="Helical" evidence="6">
    <location>
        <begin position="337"/>
        <end position="356"/>
    </location>
</feature>
<keyword evidence="8" id="KW-1185">Reference proteome</keyword>
<keyword evidence="3 6" id="KW-0812">Transmembrane</keyword>
<feature type="transmembrane region" description="Helical" evidence="6">
    <location>
        <begin position="87"/>
        <end position="112"/>
    </location>
</feature>
<protein>
    <submittedName>
        <fullName evidence="7">Oligosaccharide flippase family protein</fullName>
    </submittedName>
</protein>
<evidence type="ECO:0000313" key="7">
    <source>
        <dbReference type="EMBL" id="NNV55519.1"/>
    </source>
</evidence>
<feature type="transmembrane region" description="Helical" evidence="6">
    <location>
        <begin position="435"/>
        <end position="454"/>
    </location>
</feature>
<feature type="transmembrane region" description="Helical" evidence="6">
    <location>
        <begin position="395"/>
        <end position="415"/>
    </location>
</feature>
<dbReference type="Proteomes" id="UP000598971">
    <property type="component" value="Unassembled WGS sequence"/>
</dbReference>
<keyword evidence="5 6" id="KW-0472">Membrane</keyword>
<keyword evidence="2" id="KW-1003">Cell membrane</keyword>
<dbReference type="RefSeq" id="WP_171607441.1">
    <property type="nucleotide sequence ID" value="NZ_WHPF01000005.1"/>
</dbReference>
<sequence>MLQNKKMVLLNVFSSAGQVVLVGLVYFFLYKFLLKSIGIELLGVWSVVLSTSSIASLANAGVTTSVVRFAAIYVGDADKTKLHRLTFTATIIMVVLFVFICAVLYPFAGYILHNIIDAKYIGDAMAILPFSILCFIVNAVGGVYASILDGTQKNYIRNIIFSTSSVLLLILSILLVNRFGFKGLAYAQLAQSIYSLSICLLVVAQRLQYNPFKWNWDKSIFKDIYAYSIKFQFISFASMLNEPLTKGLLAKYGGLAITGYYEMANRLLMQLKGVVANAYQSLIPVIISLAKDKEASVSAFYSKTLYLVCFISLSGIGMLALAAGIISNVWIGHYEPIFVTVLQLLGISFFINLLNIPAYFTFMSVGNLNTLIVSHIIMAVVNALLGVILGYYFSGIGIIIAIIIATAAGSLYTILVYQQLNKIGFTSLIDSNLKIAFSVLATLLVAMYIIPVFIKDNFWNYTANSLLVAGFMVTIYFTFLKQLDIVSLLKNKTQPVNAGN</sequence>
<reference evidence="7" key="1">
    <citation type="submission" date="2019-10" db="EMBL/GenBank/DDBJ databases">
        <title>Draft genome sequence of Panacibacter sp. KCS-6.</title>
        <authorList>
            <person name="Yim K.J."/>
        </authorList>
    </citation>
    <scope>NUCLEOTIDE SEQUENCE</scope>
    <source>
        <strain evidence="7">KCS-6</strain>
    </source>
</reference>
<feature type="transmembrane region" description="Helical" evidence="6">
    <location>
        <begin position="159"/>
        <end position="179"/>
    </location>
</feature>
<dbReference type="EMBL" id="WHPF01000005">
    <property type="protein sequence ID" value="NNV55519.1"/>
    <property type="molecule type" value="Genomic_DNA"/>
</dbReference>